<dbReference type="SUPFAM" id="SSF110087">
    <property type="entry name" value="DR1885-like metal-binding protein"/>
    <property type="match status" value="1"/>
</dbReference>
<sequence>MIRVVILMLSLVSSLAFAELVITQATVRLLPPSVANTSAYFTVENKSNQDEFLISASSKVANKTELHNHVHQDGMMKMQQQAEVKIPAGQSVHFAPGGLHIMLFGLQHTLQEGQDVPLSLQTKSGANITFTAKVTNPSAHKHH</sequence>
<dbReference type="EMBL" id="JAWDIO010000002">
    <property type="protein sequence ID" value="MDU0353200.1"/>
    <property type="molecule type" value="Genomic_DNA"/>
</dbReference>
<proteinExistence type="predicted"/>
<dbReference type="PANTHER" id="PTHR36302">
    <property type="entry name" value="BLR7088 PROTEIN"/>
    <property type="match status" value="1"/>
</dbReference>
<dbReference type="InterPro" id="IPR007410">
    <property type="entry name" value="LpqE-like"/>
</dbReference>
<protein>
    <submittedName>
        <fullName evidence="2">Copper chaperone PCu(A)C</fullName>
    </submittedName>
</protein>
<comment type="caution">
    <text evidence="2">The sequence shown here is derived from an EMBL/GenBank/DDBJ whole genome shotgun (WGS) entry which is preliminary data.</text>
</comment>
<dbReference type="Gene3D" id="2.60.40.1890">
    <property type="entry name" value="PCu(A)C copper chaperone"/>
    <property type="match status" value="1"/>
</dbReference>
<evidence type="ECO:0000313" key="2">
    <source>
        <dbReference type="EMBL" id="MDU0353200.1"/>
    </source>
</evidence>
<accession>A0ABU3ST86</accession>
<keyword evidence="3" id="KW-1185">Reference proteome</keyword>
<gene>
    <name evidence="2" type="ORF">RS130_03965</name>
</gene>
<evidence type="ECO:0000313" key="3">
    <source>
        <dbReference type="Proteomes" id="UP001247805"/>
    </source>
</evidence>
<dbReference type="Pfam" id="PF04314">
    <property type="entry name" value="PCuAC"/>
    <property type="match status" value="1"/>
</dbReference>
<dbReference type="Proteomes" id="UP001247805">
    <property type="component" value="Unassembled WGS sequence"/>
</dbReference>
<dbReference type="RefSeq" id="WP_316024891.1">
    <property type="nucleotide sequence ID" value="NZ_JAWDIO010000002.1"/>
</dbReference>
<name>A0ABU3ST86_9ALTE</name>
<feature type="chain" id="PRO_5045489644" evidence="1">
    <location>
        <begin position="19"/>
        <end position="143"/>
    </location>
</feature>
<dbReference type="PANTHER" id="PTHR36302:SF1">
    <property type="entry name" value="COPPER CHAPERONE PCU(A)C"/>
    <property type="match status" value="1"/>
</dbReference>
<reference evidence="2 3" key="1">
    <citation type="submission" date="2023-10" db="EMBL/GenBank/DDBJ databases">
        <title>Glaciecola aquimarina strain GGW-M5 nov., isolated from a coastal seawater.</title>
        <authorList>
            <person name="Bayburt H."/>
            <person name="Kim J.M."/>
            <person name="Choi B.J."/>
            <person name="Jeon C.O."/>
        </authorList>
    </citation>
    <scope>NUCLEOTIDE SEQUENCE [LARGE SCALE GENOMIC DNA]</scope>
    <source>
        <strain evidence="2 3">KCTC 32108</strain>
    </source>
</reference>
<feature type="signal peptide" evidence="1">
    <location>
        <begin position="1"/>
        <end position="18"/>
    </location>
</feature>
<evidence type="ECO:0000256" key="1">
    <source>
        <dbReference type="SAM" id="SignalP"/>
    </source>
</evidence>
<dbReference type="InterPro" id="IPR058248">
    <property type="entry name" value="Lxx211020-like"/>
</dbReference>
<keyword evidence="1" id="KW-0732">Signal</keyword>
<dbReference type="InterPro" id="IPR036182">
    <property type="entry name" value="PCuAC_sf"/>
</dbReference>
<organism evidence="2 3">
    <name type="scientific">Paraglaciecola aquimarina</name>
    <dbReference type="NCBI Taxonomy" id="1235557"/>
    <lineage>
        <taxon>Bacteria</taxon>
        <taxon>Pseudomonadati</taxon>
        <taxon>Pseudomonadota</taxon>
        <taxon>Gammaproteobacteria</taxon>
        <taxon>Alteromonadales</taxon>
        <taxon>Alteromonadaceae</taxon>
        <taxon>Paraglaciecola</taxon>
    </lineage>
</organism>